<dbReference type="RefSeq" id="WP_386360511.1">
    <property type="nucleotide sequence ID" value="NZ_JBHRXZ010000002.1"/>
</dbReference>
<dbReference type="EMBL" id="JBHRXZ010000002">
    <property type="protein sequence ID" value="MFC3606458.1"/>
    <property type="molecule type" value="Genomic_DNA"/>
</dbReference>
<dbReference type="InterPro" id="IPR029024">
    <property type="entry name" value="TerB-like"/>
</dbReference>
<protein>
    <submittedName>
        <fullName evidence="1">Tellurite resistance TerB family protein</fullName>
    </submittedName>
</protein>
<accession>A0ABV7T4L4</accession>
<dbReference type="Gene3D" id="1.10.3680.10">
    <property type="entry name" value="TerB-like"/>
    <property type="match status" value="1"/>
</dbReference>
<evidence type="ECO:0000313" key="1">
    <source>
        <dbReference type="EMBL" id="MFC3606458.1"/>
    </source>
</evidence>
<gene>
    <name evidence="1" type="ORF">ACFOMF_01480</name>
</gene>
<evidence type="ECO:0000313" key="2">
    <source>
        <dbReference type="Proteomes" id="UP001595630"/>
    </source>
</evidence>
<proteinExistence type="predicted"/>
<sequence>MDTRGLLDLLLKSSQIADRDTHTRGAGTLGQMLGNGPGGALGQALRGGGKGALATGAMGMLLGRRAGRLGGKASRLGSLAMLGMVTYKAYQGWQAQQAERDPVVTPRTIDRVPPDQAESHGRAILKAVVAASKADGHVDERERTMIESELDRLAGDSQLSQWLQHELSRPLDPVEVASAATTPETAAEMYVATLLIVDEQQDSERAYLEELARALRLDPDLRQRLEAEARAL</sequence>
<name>A0ABV7T4L4_9GAMM</name>
<comment type="caution">
    <text evidence="1">The sequence shown here is derived from an EMBL/GenBank/DDBJ whole genome shotgun (WGS) entry which is preliminary data.</text>
</comment>
<dbReference type="CDD" id="cd07178">
    <property type="entry name" value="terB_like_YebE"/>
    <property type="match status" value="1"/>
</dbReference>
<keyword evidence="2" id="KW-1185">Reference proteome</keyword>
<dbReference type="SUPFAM" id="SSF158682">
    <property type="entry name" value="TerB-like"/>
    <property type="match status" value="1"/>
</dbReference>
<reference evidence="2" key="1">
    <citation type="journal article" date="2019" name="Int. J. Syst. Evol. Microbiol.">
        <title>The Global Catalogue of Microorganisms (GCM) 10K type strain sequencing project: providing services to taxonomists for standard genome sequencing and annotation.</title>
        <authorList>
            <consortium name="The Broad Institute Genomics Platform"/>
            <consortium name="The Broad Institute Genome Sequencing Center for Infectious Disease"/>
            <person name="Wu L."/>
            <person name="Ma J."/>
        </authorList>
    </citation>
    <scope>NUCLEOTIDE SEQUENCE [LARGE SCALE GENOMIC DNA]</scope>
    <source>
        <strain evidence="2">KCTC 42447</strain>
    </source>
</reference>
<dbReference type="InterPro" id="IPR007486">
    <property type="entry name" value="YebE"/>
</dbReference>
<dbReference type="Proteomes" id="UP001595630">
    <property type="component" value="Unassembled WGS sequence"/>
</dbReference>
<dbReference type="Pfam" id="PF04391">
    <property type="entry name" value="DUF533"/>
    <property type="match status" value="1"/>
</dbReference>
<organism evidence="1 2">
    <name type="scientific">Stutzerimonas tarimensis</name>
    <dbReference type="NCBI Taxonomy" id="1507735"/>
    <lineage>
        <taxon>Bacteria</taxon>
        <taxon>Pseudomonadati</taxon>
        <taxon>Pseudomonadota</taxon>
        <taxon>Gammaproteobacteria</taxon>
        <taxon>Pseudomonadales</taxon>
        <taxon>Pseudomonadaceae</taxon>
        <taxon>Stutzerimonas</taxon>
    </lineage>
</organism>